<feature type="signal peptide" evidence="1">
    <location>
        <begin position="1"/>
        <end position="41"/>
    </location>
</feature>
<name>A0ABP5L5M7_9ACTN</name>
<comment type="caution">
    <text evidence="2">The sequence shown here is derived from an EMBL/GenBank/DDBJ whole genome shotgun (WGS) entry which is preliminary data.</text>
</comment>
<dbReference type="EMBL" id="BAAAQR010000002">
    <property type="protein sequence ID" value="GAA2141190.1"/>
    <property type="molecule type" value="Genomic_DNA"/>
</dbReference>
<organism evidence="2 3">
    <name type="scientific">Nocardioides koreensis</name>
    <dbReference type="NCBI Taxonomy" id="433651"/>
    <lineage>
        <taxon>Bacteria</taxon>
        <taxon>Bacillati</taxon>
        <taxon>Actinomycetota</taxon>
        <taxon>Actinomycetes</taxon>
        <taxon>Propionibacteriales</taxon>
        <taxon>Nocardioidaceae</taxon>
        <taxon>Nocardioides</taxon>
    </lineage>
</organism>
<proteinExistence type="predicted"/>
<dbReference type="Proteomes" id="UP001501771">
    <property type="component" value="Unassembled WGS sequence"/>
</dbReference>
<evidence type="ECO:0000313" key="2">
    <source>
        <dbReference type="EMBL" id="GAA2141190.1"/>
    </source>
</evidence>
<keyword evidence="3" id="KW-1185">Reference proteome</keyword>
<feature type="chain" id="PRO_5045593599" evidence="1">
    <location>
        <begin position="42"/>
        <end position="358"/>
    </location>
</feature>
<evidence type="ECO:0000256" key="1">
    <source>
        <dbReference type="SAM" id="SignalP"/>
    </source>
</evidence>
<protein>
    <submittedName>
        <fullName evidence="2">Uncharacterized protein</fullName>
    </submittedName>
</protein>
<gene>
    <name evidence="2" type="ORF">GCM10009844_11490</name>
</gene>
<reference evidence="3" key="1">
    <citation type="journal article" date="2019" name="Int. J. Syst. Evol. Microbiol.">
        <title>The Global Catalogue of Microorganisms (GCM) 10K type strain sequencing project: providing services to taxonomists for standard genome sequencing and annotation.</title>
        <authorList>
            <consortium name="The Broad Institute Genomics Platform"/>
            <consortium name="The Broad Institute Genome Sequencing Center for Infectious Disease"/>
            <person name="Wu L."/>
            <person name="Ma J."/>
        </authorList>
    </citation>
    <scope>NUCLEOTIDE SEQUENCE [LARGE SCALE GENOMIC DNA]</scope>
    <source>
        <strain evidence="3">JCM 16022</strain>
    </source>
</reference>
<keyword evidence="1" id="KW-0732">Signal</keyword>
<evidence type="ECO:0000313" key="3">
    <source>
        <dbReference type="Proteomes" id="UP001501771"/>
    </source>
</evidence>
<sequence>MAQLVAHLLCKQGVRGSSPLGSTTRRSSPLLLLLLLAPALAACDEVPPPTADAPSPPARLAGTPAYDAHEEPAEAVLPLVPATATTLTVVDLDEVRRQLGVPDLTSDDLMSDRSAFWERARTEAPMLTDGMLREDTSELMLDHGFTEDDVDWEAHFTGPEGSGYVLAFRPDLDMDAVAGAVGARVGPLDGGRVLREDHLVVSGVADDGVASWATDPTVAPLVGEPAEATYLRRGCVPFADALGPDATAEDQDAVLARHDVTDLEPLDAVAVSFGDHLATVRLGRDRTDLFDRLHLGDDWPVASPSFEDGFARGVGDPTTGRIGYDVPHPAVAAGLALTETLPFAVCNSVTPIPQPTGL</sequence>
<accession>A0ABP5L5M7</accession>